<organism evidence="1 2">
    <name type="scientific">Pseudocercospora fuligena</name>
    <dbReference type="NCBI Taxonomy" id="685502"/>
    <lineage>
        <taxon>Eukaryota</taxon>
        <taxon>Fungi</taxon>
        <taxon>Dikarya</taxon>
        <taxon>Ascomycota</taxon>
        <taxon>Pezizomycotina</taxon>
        <taxon>Dothideomycetes</taxon>
        <taxon>Dothideomycetidae</taxon>
        <taxon>Mycosphaerellales</taxon>
        <taxon>Mycosphaerellaceae</taxon>
        <taxon>Pseudocercospora</taxon>
    </lineage>
</organism>
<dbReference type="EMBL" id="JABCIY010000024">
    <property type="protein sequence ID" value="KAF7196679.1"/>
    <property type="molecule type" value="Genomic_DNA"/>
</dbReference>
<protein>
    <submittedName>
        <fullName evidence="1">Uncharacterized protein</fullName>
    </submittedName>
</protein>
<reference evidence="1" key="1">
    <citation type="submission" date="2020-04" db="EMBL/GenBank/DDBJ databases">
        <title>Draft genome resource of the tomato pathogen Pseudocercospora fuligena.</title>
        <authorList>
            <person name="Zaccaron A."/>
        </authorList>
    </citation>
    <scope>NUCLEOTIDE SEQUENCE</scope>
    <source>
        <strain evidence="1">PF001</strain>
    </source>
</reference>
<evidence type="ECO:0000313" key="1">
    <source>
        <dbReference type="EMBL" id="KAF7196679.1"/>
    </source>
</evidence>
<dbReference type="Proteomes" id="UP000660729">
    <property type="component" value="Unassembled WGS sequence"/>
</dbReference>
<name>A0A8H6VQD7_9PEZI</name>
<dbReference type="PANTHER" id="PTHR42085">
    <property type="entry name" value="F-BOX DOMAIN-CONTAINING PROTEIN"/>
    <property type="match status" value="1"/>
</dbReference>
<accession>A0A8H6VQD7</accession>
<dbReference type="InterPro" id="IPR038883">
    <property type="entry name" value="AN11006-like"/>
</dbReference>
<proteinExistence type="predicted"/>
<dbReference type="AlphaFoldDB" id="A0A8H6VQD7"/>
<gene>
    <name evidence="1" type="ORF">HII31_02049</name>
</gene>
<dbReference type="OrthoDB" id="62952at2759"/>
<dbReference type="PANTHER" id="PTHR42085:SF2">
    <property type="entry name" value="F-BOX DOMAIN-CONTAINING PROTEIN"/>
    <property type="match status" value="1"/>
</dbReference>
<comment type="caution">
    <text evidence="1">The sequence shown here is derived from an EMBL/GenBank/DDBJ whole genome shotgun (WGS) entry which is preliminary data.</text>
</comment>
<sequence length="268" mass="30105">MANSSTTDSSDSNGHETCFLDLSAELRNEIYELALFPDEQSAQPATTCQLNFSDATMPMVPEPGLLRSCSQARADASAMFYGRTSFEIPLIHLTTFINATKPENLAAIRNLRIHDYLPQSTVNVVGICKAIVAIKASPLRMDAVKVCMKPPFMRAECARKFDDRDHPGYGLQCVWKSLVELEDYNLQHLERVVKTDSIEARWQCGQAIAPKQLEGVIERVKMTKTQDDELSESMLYVARHYKYLKGWKSGARAEPDTDDESENDYGLL</sequence>
<keyword evidence="2" id="KW-1185">Reference proteome</keyword>
<evidence type="ECO:0000313" key="2">
    <source>
        <dbReference type="Proteomes" id="UP000660729"/>
    </source>
</evidence>